<evidence type="ECO:0000313" key="2">
    <source>
        <dbReference type="Proteomes" id="UP000298337"/>
    </source>
</evidence>
<dbReference type="Proteomes" id="UP000298337">
    <property type="component" value="Unassembled WGS sequence"/>
</dbReference>
<evidence type="ECO:0000313" key="1">
    <source>
        <dbReference type="EMBL" id="TGE03832.1"/>
    </source>
</evidence>
<name>A0A4Z0NZ58_9BACT</name>
<proteinExistence type="predicted"/>
<gene>
    <name evidence="1" type="ORF">EU556_24810</name>
</gene>
<protein>
    <submittedName>
        <fullName evidence="1">Uncharacterized protein</fullName>
    </submittedName>
</protein>
<dbReference type="EMBL" id="SRLA01000007">
    <property type="protein sequence ID" value="TGE03832.1"/>
    <property type="molecule type" value="Genomic_DNA"/>
</dbReference>
<comment type="caution">
    <text evidence="1">The sequence shown here is derived from an EMBL/GenBank/DDBJ whole genome shotgun (WGS) entry which is preliminary data.</text>
</comment>
<sequence>MHEQERLRLGPYQAPAPPATVLTAQAGQDLPRSVASGVAVTHAVLTLLAPLREEGKEWQRWALLPQCFVTSRTWGT</sequence>
<reference evidence="1 2" key="1">
    <citation type="submission" date="2019-04" db="EMBL/GenBank/DDBJ databases">
        <authorList>
            <person name="Feng G."/>
            <person name="Zhang J."/>
            <person name="Zhu H."/>
        </authorList>
    </citation>
    <scope>NUCLEOTIDE SEQUENCE [LARGE SCALE GENOMIC DNA]</scope>
    <source>
        <strain evidence="1 2">92R-1</strain>
    </source>
</reference>
<organism evidence="1 2">
    <name type="scientific">Hymenobacter fodinae</name>
    <dbReference type="NCBI Taxonomy" id="2510796"/>
    <lineage>
        <taxon>Bacteria</taxon>
        <taxon>Pseudomonadati</taxon>
        <taxon>Bacteroidota</taxon>
        <taxon>Cytophagia</taxon>
        <taxon>Cytophagales</taxon>
        <taxon>Hymenobacteraceae</taxon>
        <taxon>Hymenobacter</taxon>
    </lineage>
</organism>
<accession>A0A4Z0NZ58</accession>
<keyword evidence="2" id="KW-1185">Reference proteome</keyword>
<dbReference type="AlphaFoldDB" id="A0A4Z0NZ58"/>